<evidence type="ECO:0000313" key="2">
    <source>
        <dbReference type="EMBL" id="AJR05165.1"/>
    </source>
</evidence>
<proteinExistence type="predicted"/>
<feature type="compositionally biased region" description="Polar residues" evidence="1">
    <location>
        <begin position="1"/>
        <end position="11"/>
    </location>
</feature>
<evidence type="ECO:0000256" key="1">
    <source>
        <dbReference type="SAM" id="MobiDB-lite"/>
    </source>
</evidence>
<dbReference type="KEGG" id="pgb:H744_1c0136"/>
<feature type="region of interest" description="Disordered" evidence="1">
    <location>
        <begin position="1"/>
        <end position="20"/>
    </location>
</feature>
<protein>
    <submittedName>
        <fullName evidence="2">Uncharacterized protein</fullName>
    </submittedName>
</protein>
<evidence type="ECO:0000313" key="3">
    <source>
        <dbReference type="Proteomes" id="UP000032303"/>
    </source>
</evidence>
<dbReference type="EMBL" id="CP005973">
    <property type="protein sequence ID" value="AJR05165.1"/>
    <property type="molecule type" value="Genomic_DNA"/>
</dbReference>
<dbReference type="AlphaFoldDB" id="A0A0C5WQD5"/>
<gene>
    <name evidence="2" type="ORF">H744_1c0136</name>
</gene>
<dbReference type="PATRIC" id="fig|658445.3.peg.153"/>
<organism evidence="2 3">
    <name type="scientific">Photobacterium gaetbulicola Gung47</name>
    <dbReference type="NCBI Taxonomy" id="658445"/>
    <lineage>
        <taxon>Bacteria</taxon>
        <taxon>Pseudomonadati</taxon>
        <taxon>Pseudomonadota</taxon>
        <taxon>Gammaproteobacteria</taxon>
        <taxon>Vibrionales</taxon>
        <taxon>Vibrionaceae</taxon>
        <taxon>Photobacterium</taxon>
    </lineage>
</organism>
<dbReference type="STRING" id="658445.H744_1c0136"/>
<dbReference type="HOGENOM" id="CLU_2992713_0_0_6"/>
<accession>A0A0C5WQD5</accession>
<sequence length="57" mass="6811">MHFSDLMSQQHRNSRHQGRLKFSQLQIRNTQPSIHSNQKIDLPYDPFFIKGILSEKM</sequence>
<keyword evidence="3" id="KW-1185">Reference proteome</keyword>
<dbReference type="Proteomes" id="UP000032303">
    <property type="component" value="Chromosome 1"/>
</dbReference>
<name>A0A0C5WQD5_9GAMM</name>
<reference evidence="2 3" key="1">
    <citation type="submission" date="2013-05" db="EMBL/GenBank/DDBJ databases">
        <title>Complete genome sequence of the lipase-producing bacterium Photobacterium gaetbulicola Gung47.</title>
        <authorList>
            <person name="Kim Y.-O."/>
        </authorList>
    </citation>
    <scope>NUCLEOTIDE SEQUENCE [LARGE SCALE GENOMIC DNA]</scope>
    <source>
        <strain evidence="2 3">Gung47</strain>
    </source>
</reference>